<evidence type="ECO:0000313" key="2">
    <source>
        <dbReference type="EMBL" id="PAU71987.1"/>
    </source>
</evidence>
<dbReference type="CDD" id="cd02968">
    <property type="entry name" value="SCO"/>
    <property type="match status" value="1"/>
</dbReference>
<dbReference type="Proteomes" id="UP000218675">
    <property type="component" value="Unassembled WGS sequence"/>
</dbReference>
<dbReference type="InterPro" id="IPR003782">
    <property type="entry name" value="SCO1/SenC"/>
</dbReference>
<sequence length="207" mass="22914">MAMFKASLSRSVLITLLAGLLVFSLVVVGTLMFKTVLSAQGRNDENVGGPIELVSTRGDFSLTDLGDHQVAVVTFGYTYCPDVCPMNQAVKKQALLELTEEERERVVPLMISVDPERDSLERLQEYTAFFGESFIGATGSQQQLEELADRYGVIWRRVEAENSAMGYTIDHSASLYLVNREGNIIQQVLYSSSPEGLVNAIKDFFNS</sequence>
<comment type="caution">
    <text evidence="2">The sequence shown here is derived from an EMBL/GenBank/DDBJ whole genome shotgun (WGS) entry which is preliminary data.</text>
</comment>
<proteinExistence type="inferred from homology"/>
<dbReference type="Gene3D" id="3.40.30.10">
    <property type="entry name" value="Glutaredoxin"/>
    <property type="match status" value="1"/>
</dbReference>
<keyword evidence="3" id="KW-1185">Reference proteome</keyword>
<dbReference type="PANTHER" id="PTHR12151:SF25">
    <property type="entry name" value="LINALOOL DEHYDRATASE_ISOMERASE DOMAIN-CONTAINING PROTEIN"/>
    <property type="match status" value="1"/>
</dbReference>
<name>A0ABX4HHM6_9GAMM</name>
<dbReference type="InterPro" id="IPR036249">
    <property type="entry name" value="Thioredoxin-like_sf"/>
</dbReference>
<protein>
    <submittedName>
        <fullName evidence="2">SCO family protein</fullName>
    </submittedName>
</protein>
<gene>
    <name evidence="2" type="ORF">CK497_09405</name>
</gene>
<accession>A0ABX4HHM6</accession>
<evidence type="ECO:0000313" key="3">
    <source>
        <dbReference type="Proteomes" id="UP000218675"/>
    </source>
</evidence>
<dbReference type="EMBL" id="NSKA01000003">
    <property type="protein sequence ID" value="PAU71987.1"/>
    <property type="molecule type" value="Genomic_DNA"/>
</dbReference>
<reference evidence="2 3" key="1">
    <citation type="submission" date="2017-08" db="EMBL/GenBank/DDBJ databases">
        <title>Halomonas binhaiensis sp. nov., isolated from saline alkaline soil.</title>
        <authorList>
            <person name="Wang D."/>
            <person name="Zhang G."/>
        </authorList>
    </citation>
    <scope>NUCLEOTIDE SEQUENCE [LARGE SCALE GENOMIC DNA]</scope>
    <source>
        <strain evidence="2 3">WN018</strain>
    </source>
</reference>
<dbReference type="Pfam" id="PF02630">
    <property type="entry name" value="SCO1-SenC"/>
    <property type="match status" value="1"/>
</dbReference>
<evidence type="ECO:0000256" key="1">
    <source>
        <dbReference type="ARBA" id="ARBA00010996"/>
    </source>
</evidence>
<organism evidence="2 3">
    <name type="scientific">Vreelandella alkaliphila</name>
    <dbReference type="NCBI Taxonomy" id="272774"/>
    <lineage>
        <taxon>Bacteria</taxon>
        <taxon>Pseudomonadati</taxon>
        <taxon>Pseudomonadota</taxon>
        <taxon>Gammaproteobacteria</taxon>
        <taxon>Oceanospirillales</taxon>
        <taxon>Halomonadaceae</taxon>
        <taxon>Vreelandella</taxon>
    </lineage>
</organism>
<comment type="similarity">
    <text evidence="1">Belongs to the SCO1/2 family.</text>
</comment>
<dbReference type="PANTHER" id="PTHR12151">
    <property type="entry name" value="ELECTRON TRANSPORT PROTIN SCO1/SENC FAMILY MEMBER"/>
    <property type="match status" value="1"/>
</dbReference>
<dbReference type="SUPFAM" id="SSF52833">
    <property type="entry name" value="Thioredoxin-like"/>
    <property type="match status" value="1"/>
</dbReference>